<organism evidence="1">
    <name type="scientific">Campylobacter corcagiensis</name>
    <dbReference type="NCBI Taxonomy" id="1448857"/>
    <lineage>
        <taxon>Bacteria</taxon>
        <taxon>Pseudomonadati</taxon>
        <taxon>Campylobacterota</taxon>
        <taxon>Epsilonproteobacteria</taxon>
        <taxon>Campylobacterales</taxon>
        <taxon>Campylobacteraceae</taxon>
        <taxon>Campylobacter</taxon>
    </lineage>
</organism>
<dbReference type="KEGG" id="ccor:CCORG_a0014"/>
<name>A0A6M8MXP8_9BACT</name>
<geneLocation type="plasmid" evidence="2 3">
    <name>pLMG-27932-1</name>
</geneLocation>
<dbReference type="EMBL" id="CP053843">
    <property type="protein sequence ID" value="QKF65550.1"/>
    <property type="molecule type" value="Genomic_DNA"/>
</dbReference>
<keyword evidence="1" id="KW-0614">Plasmid</keyword>
<gene>
    <name evidence="1" type="ORF">CCORG_a0014</name>
    <name evidence="2" type="ORF">IMC76_00165</name>
</gene>
<dbReference type="Proteomes" id="UP000594749">
    <property type="component" value="Plasmid pLMG-27932-1"/>
</dbReference>
<evidence type="ECO:0000313" key="3">
    <source>
        <dbReference type="Proteomes" id="UP000594749"/>
    </source>
</evidence>
<evidence type="ECO:0000313" key="2">
    <source>
        <dbReference type="EMBL" id="QOQ86542.1"/>
    </source>
</evidence>
<geneLocation type="plasmid" evidence="1">
    <name>pCCORG</name>
</geneLocation>
<accession>A0A6M8MXP8</accession>
<sequence>MKKILAVAILSSLVFADDIDFKKGFDMAVKAIQLEMINGSNTNRAMNYHYPKTIYLDTRDMTTNEILLAQYIAFSNGYIDTVFIGEKMYFGSYLREADRVLAKQNLEQLLGKTLKNEENKNKIMYATPILNRSFYITRKNIVESGIKRSEYNDWSFKEVGKDKLPNNVSNLSIKKNFFIPKKNKTEAFSIEPTYIKNGVVKNKYIKKIGITNMTKYRYGSTIEDESGKKYVKAHNQNIFIREAEVDFLER</sequence>
<keyword evidence="3" id="KW-1185">Reference proteome</keyword>
<protein>
    <submittedName>
        <fullName evidence="1">Uncharacterized protein</fullName>
    </submittedName>
</protein>
<evidence type="ECO:0000313" key="1">
    <source>
        <dbReference type="EMBL" id="QKF65550.1"/>
    </source>
</evidence>
<proteinExistence type="predicted"/>
<reference evidence="1" key="1">
    <citation type="submission" date="2020-05" db="EMBL/GenBank/DDBJ databases">
        <title>Complete genome sequencing of Campylobacter and Arcobacter type strains.</title>
        <authorList>
            <person name="Miller W.G."/>
            <person name="Yee E."/>
        </authorList>
    </citation>
    <scope>NUCLEOTIDE SEQUENCE [LARGE SCALE GENOMIC DNA]</scope>
    <source>
        <strain evidence="1">LMG 27932</strain>
        <plasmid evidence="1">pCCORG</plasmid>
    </source>
</reference>
<dbReference type="EMBL" id="CP063077">
    <property type="protein sequence ID" value="QOQ86542.1"/>
    <property type="molecule type" value="Genomic_DNA"/>
</dbReference>
<dbReference type="RefSeq" id="WP_025803652.1">
    <property type="nucleotide sequence ID" value="NZ_CP053843.1"/>
</dbReference>
<dbReference type="AlphaFoldDB" id="A0A6M8MXP8"/>
<reference evidence="2 3" key="2">
    <citation type="submission" date="2020-10" db="EMBL/GenBank/DDBJ databases">
        <title>Campylobacter and Helicobacter PacBio genomes.</title>
        <authorList>
            <person name="Lane C."/>
        </authorList>
    </citation>
    <scope>NUCLEOTIDE SEQUENCE [LARGE SCALE GENOMIC DNA]</scope>
    <source>
        <strain evidence="2 3">2016D-0077</strain>
        <plasmid evidence="2 3">pLMG-27932-1</plasmid>
    </source>
</reference>